<evidence type="ECO:0000256" key="2">
    <source>
        <dbReference type="ARBA" id="ARBA00022843"/>
    </source>
</evidence>
<keyword evidence="2" id="KW-0832">Ubl conjugation</keyword>
<dbReference type="InterPro" id="IPR019956">
    <property type="entry name" value="Ubiquitin_dom"/>
</dbReference>
<sequence length="297" mass="33494">MTVPGLLHRWMSWGRVGKAGIQFRVQMRGFEPEIAVGSPKSFTAARDNVPATACNKIVGTWNITGCLPEVELLIVRVLLSNMQIFARLMSGRTLKLEVESTDTIRSVQSEIESLEWIHTCDHVLLFDGRRIDGCKTLADCGIGKDCTIDVMLSIPSRCVICREYRELIEKVESLEEMLKLARPRESGTTVLLEAERAAHSRLQSKIDLIAHMESTDTIHSVEKDVLLSPPSRCVCVYSNEYRGLSKKVEILEGRLKLARQRESRTAKLLEAERAAHSRLQSKVDLMAQMFDAMRRPT</sequence>
<evidence type="ECO:0000256" key="1">
    <source>
        <dbReference type="ARBA" id="ARBA00022499"/>
    </source>
</evidence>
<dbReference type="Proteomes" id="UP001153555">
    <property type="component" value="Unassembled WGS sequence"/>
</dbReference>
<dbReference type="InterPro" id="IPR029071">
    <property type="entry name" value="Ubiquitin-like_domsf"/>
</dbReference>
<evidence type="ECO:0000313" key="5">
    <source>
        <dbReference type="Proteomes" id="UP001153555"/>
    </source>
</evidence>
<dbReference type="AlphaFoldDB" id="A0A9N7N090"/>
<dbReference type="OrthoDB" id="419317at2759"/>
<dbReference type="Pfam" id="PF00240">
    <property type="entry name" value="ubiquitin"/>
    <property type="match status" value="1"/>
</dbReference>
<dbReference type="PRINTS" id="PR00348">
    <property type="entry name" value="UBIQUITIN"/>
</dbReference>
<feature type="domain" description="Ubiquitin-like" evidence="3">
    <location>
        <begin position="82"/>
        <end position="157"/>
    </location>
</feature>
<keyword evidence="5" id="KW-1185">Reference proteome</keyword>
<protein>
    <submittedName>
        <fullName evidence="4">Ubiquitin 13</fullName>
    </submittedName>
</protein>
<evidence type="ECO:0000259" key="3">
    <source>
        <dbReference type="PROSITE" id="PS50053"/>
    </source>
</evidence>
<dbReference type="EMBL" id="CACSLK010015718">
    <property type="protein sequence ID" value="CAA0817097.1"/>
    <property type="molecule type" value="Genomic_DNA"/>
</dbReference>
<name>A0A9N7N090_STRHE</name>
<accession>A0A9N7N090</accession>
<comment type="caution">
    <text evidence="4">The sequence shown here is derived from an EMBL/GenBank/DDBJ whole genome shotgun (WGS) entry which is preliminary data.</text>
</comment>
<dbReference type="SMART" id="SM00213">
    <property type="entry name" value="UBQ"/>
    <property type="match status" value="1"/>
</dbReference>
<dbReference type="InterPro" id="IPR000626">
    <property type="entry name" value="Ubiquitin-like_dom"/>
</dbReference>
<dbReference type="GO" id="GO:0003729">
    <property type="term" value="F:mRNA binding"/>
    <property type="evidence" value="ECO:0007669"/>
    <property type="project" value="UniProtKB-ARBA"/>
</dbReference>
<dbReference type="SUPFAM" id="SSF54236">
    <property type="entry name" value="Ubiquitin-like"/>
    <property type="match status" value="1"/>
</dbReference>
<dbReference type="PANTHER" id="PTHR10666">
    <property type="entry name" value="UBIQUITIN"/>
    <property type="match status" value="1"/>
</dbReference>
<keyword evidence="1" id="KW-1017">Isopeptide bond</keyword>
<evidence type="ECO:0000313" key="4">
    <source>
        <dbReference type="EMBL" id="CAA0817097.1"/>
    </source>
</evidence>
<dbReference type="Gene3D" id="3.10.20.90">
    <property type="entry name" value="Phosphatidylinositol 3-kinase Catalytic Subunit, Chain A, domain 1"/>
    <property type="match status" value="1"/>
</dbReference>
<organism evidence="4 5">
    <name type="scientific">Striga hermonthica</name>
    <name type="common">Purple witchweed</name>
    <name type="synonym">Buchnera hermonthica</name>
    <dbReference type="NCBI Taxonomy" id="68872"/>
    <lineage>
        <taxon>Eukaryota</taxon>
        <taxon>Viridiplantae</taxon>
        <taxon>Streptophyta</taxon>
        <taxon>Embryophyta</taxon>
        <taxon>Tracheophyta</taxon>
        <taxon>Spermatophyta</taxon>
        <taxon>Magnoliopsida</taxon>
        <taxon>eudicotyledons</taxon>
        <taxon>Gunneridae</taxon>
        <taxon>Pentapetalae</taxon>
        <taxon>asterids</taxon>
        <taxon>lamiids</taxon>
        <taxon>Lamiales</taxon>
        <taxon>Orobanchaceae</taxon>
        <taxon>Buchnereae</taxon>
        <taxon>Striga</taxon>
    </lineage>
</organism>
<reference evidence="4" key="1">
    <citation type="submission" date="2019-12" db="EMBL/GenBank/DDBJ databases">
        <authorList>
            <person name="Scholes J."/>
        </authorList>
    </citation>
    <scope>NUCLEOTIDE SEQUENCE</scope>
</reference>
<dbReference type="InterPro" id="IPR050158">
    <property type="entry name" value="Ubiquitin_ubiquitin-like"/>
</dbReference>
<proteinExistence type="predicted"/>
<dbReference type="PROSITE" id="PS50053">
    <property type="entry name" value="UBIQUITIN_2"/>
    <property type="match status" value="1"/>
</dbReference>
<gene>
    <name evidence="4" type="ORF">SHERM_16774</name>
</gene>